<protein>
    <submittedName>
        <fullName evidence="7">Sodium:calcium antiporter</fullName>
    </submittedName>
</protein>
<feature type="transmembrane region" description="Helical" evidence="5">
    <location>
        <begin position="233"/>
        <end position="253"/>
    </location>
</feature>
<evidence type="ECO:0000313" key="7">
    <source>
        <dbReference type="EMBL" id="RHZ98218.1"/>
    </source>
</evidence>
<name>A0AAX1UQK8_CERSP</name>
<dbReference type="Proteomes" id="UP000266305">
    <property type="component" value="Unassembled WGS sequence"/>
</dbReference>
<feature type="domain" description="Sodium/calcium exchanger membrane region" evidence="6">
    <location>
        <begin position="3"/>
        <end position="142"/>
    </location>
</feature>
<feature type="transmembrane region" description="Helical" evidence="5">
    <location>
        <begin position="66"/>
        <end position="93"/>
    </location>
</feature>
<dbReference type="NCBIfam" id="TIGR00367">
    <property type="entry name" value="calcium/sodium antiporter"/>
    <property type="match status" value="1"/>
</dbReference>
<reference evidence="7 8" key="1">
    <citation type="submission" date="2018-08" db="EMBL/GenBank/DDBJ databases">
        <title>Draft genome sequence of Rhodobacter sphaeroides FY.</title>
        <authorList>
            <person name="Rayyan A."/>
            <person name="Meyer T.E."/>
            <person name="Kyndt J.A."/>
        </authorList>
    </citation>
    <scope>NUCLEOTIDE SEQUENCE [LARGE SCALE GENOMIC DNA]</scope>
    <source>
        <strain evidence="7 8">FY</strain>
    </source>
</reference>
<dbReference type="EMBL" id="QWGP01000002">
    <property type="protein sequence ID" value="RHZ98218.1"/>
    <property type="molecule type" value="Genomic_DNA"/>
</dbReference>
<dbReference type="PANTHER" id="PTHR10846">
    <property type="entry name" value="SODIUM/POTASSIUM/CALCIUM EXCHANGER"/>
    <property type="match status" value="1"/>
</dbReference>
<feature type="transmembrane region" description="Helical" evidence="5">
    <location>
        <begin position="163"/>
        <end position="182"/>
    </location>
</feature>
<feature type="domain" description="Sodium/calcium exchanger membrane region" evidence="6">
    <location>
        <begin position="163"/>
        <end position="304"/>
    </location>
</feature>
<evidence type="ECO:0000256" key="2">
    <source>
        <dbReference type="ARBA" id="ARBA00022692"/>
    </source>
</evidence>
<dbReference type="GO" id="GO:0005886">
    <property type="term" value="C:plasma membrane"/>
    <property type="evidence" value="ECO:0007669"/>
    <property type="project" value="TreeGrafter"/>
</dbReference>
<dbReference type="GO" id="GO:0006874">
    <property type="term" value="P:intracellular calcium ion homeostasis"/>
    <property type="evidence" value="ECO:0007669"/>
    <property type="project" value="TreeGrafter"/>
</dbReference>
<proteinExistence type="predicted"/>
<sequence length="305" mass="31799">MVYILFVAGLLGLFFGGEFLVRGAANVARSYRISPMVIGLTIVGFGTSTPELLVSLNAALDGASSIAVGNVLGSNIANILLILGLTALIYPVAVDGRRVWKDLAFMVGATVLLWIMLLGDGLSRIEAGVLVAALAGFLVSSFLSGRTEEEETGPEALTPVWKSALITLGGLVVLMVGARLLVDSSTQIARSFGISEAVIGLTIVAVGTSLPELATSVIAAWRRHSEIAVGNVIGSNIFNVLGILGITGLVLPIEGLDPRFLREDMPWVLGCSLLLVLLAFALKGVPRWAGALLLAAYGGYVALML</sequence>
<keyword evidence="2 5" id="KW-0812">Transmembrane</keyword>
<dbReference type="Pfam" id="PF01699">
    <property type="entry name" value="Na_Ca_ex"/>
    <property type="match status" value="2"/>
</dbReference>
<feature type="transmembrane region" description="Helical" evidence="5">
    <location>
        <begin position="33"/>
        <end position="54"/>
    </location>
</feature>
<evidence type="ECO:0000256" key="1">
    <source>
        <dbReference type="ARBA" id="ARBA00004141"/>
    </source>
</evidence>
<gene>
    <name evidence="7" type="ORF">D1114_03090</name>
</gene>
<feature type="transmembrane region" description="Helical" evidence="5">
    <location>
        <begin position="125"/>
        <end position="143"/>
    </location>
</feature>
<feature type="transmembrane region" description="Helical" evidence="5">
    <location>
        <begin position="265"/>
        <end position="282"/>
    </location>
</feature>
<keyword evidence="3 5" id="KW-1133">Transmembrane helix</keyword>
<dbReference type="InterPro" id="IPR044880">
    <property type="entry name" value="NCX_ion-bd_dom_sf"/>
</dbReference>
<dbReference type="InterPro" id="IPR004481">
    <property type="entry name" value="K/Na/Ca-exchanger"/>
</dbReference>
<keyword evidence="4 5" id="KW-0472">Membrane</keyword>
<dbReference type="PANTHER" id="PTHR10846:SF8">
    <property type="entry name" value="INNER MEMBRANE PROTEIN YRBG"/>
    <property type="match status" value="1"/>
</dbReference>
<evidence type="ECO:0000256" key="3">
    <source>
        <dbReference type="ARBA" id="ARBA00022989"/>
    </source>
</evidence>
<organism evidence="7 8">
    <name type="scientific">Cereibacter sphaeroides</name>
    <name type="common">Rhodobacter sphaeroides</name>
    <dbReference type="NCBI Taxonomy" id="1063"/>
    <lineage>
        <taxon>Bacteria</taxon>
        <taxon>Pseudomonadati</taxon>
        <taxon>Pseudomonadota</taxon>
        <taxon>Alphaproteobacteria</taxon>
        <taxon>Rhodobacterales</taxon>
        <taxon>Paracoccaceae</taxon>
        <taxon>Cereibacter</taxon>
    </lineage>
</organism>
<evidence type="ECO:0000256" key="4">
    <source>
        <dbReference type="ARBA" id="ARBA00023136"/>
    </source>
</evidence>
<feature type="transmembrane region" description="Helical" evidence="5">
    <location>
        <begin position="288"/>
        <end position="304"/>
    </location>
</feature>
<comment type="caution">
    <text evidence="7">The sequence shown here is derived from an EMBL/GenBank/DDBJ whole genome shotgun (WGS) entry which is preliminary data.</text>
</comment>
<evidence type="ECO:0000313" key="8">
    <source>
        <dbReference type="Proteomes" id="UP000266305"/>
    </source>
</evidence>
<evidence type="ECO:0000256" key="5">
    <source>
        <dbReference type="SAM" id="Phobius"/>
    </source>
</evidence>
<comment type="subcellular location">
    <subcellularLocation>
        <location evidence="1">Membrane</location>
        <topology evidence="1">Multi-pass membrane protein</topology>
    </subcellularLocation>
</comment>
<accession>A0AAX1UQK8</accession>
<dbReference type="GO" id="GO:0008273">
    <property type="term" value="F:calcium, potassium:sodium antiporter activity"/>
    <property type="evidence" value="ECO:0007669"/>
    <property type="project" value="TreeGrafter"/>
</dbReference>
<evidence type="ECO:0000259" key="6">
    <source>
        <dbReference type="Pfam" id="PF01699"/>
    </source>
</evidence>
<dbReference type="AlphaFoldDB" id="A0AAX1UQK8"/>
<feature type="transmembrane region" description="Helical" evidence="5">
    <location>
        <begin position="99"/>
        <end position="118"/>
    </location>
</feature>
<dbReference type="InterPro" id="IPR004837">
    <property type="entry name" value="NaCa_Exmemb"/>
</dbReference>
<dbReference type="RefSeq" id="WP_118999287.1">
    <property type="nucleotide sequence ID" value="NZ_QWGP01000002.1"/>
</dbReference>
<dbReference type="Gene3D" id="1.20.1420.30">
    <property type="entry name" value="NCX, central ion-binding region"/>
    <property type="match status" value="1"/>
</dbReference>
<dbReference type="GO" id="GO:0005262">
    <property type="term" value="F:calcium channel activity"/>
    <property type="evidence" value="ECO:0007669"/>
    <property type="project" value="TreeGrafter"/>
</dbReference>